<proteinExistence type="predicted"/>
<name>A0A2P2QAL6_RHIMU</name>
<evidence type="ECO:0000313" key="1">
    <source>
        <dbReference type="EMBL" id="MBX64031.1"/>
    </source>
</evidence>
<sequence length="46" mass="5535">MRSKNESDIHGRTFILQKDYFCDSKLMTFKSQYCYTEVVARHRPFG</sequence>
<dbReference type="EMBL" id="GGEC01083547">
    <property type="protein sequence ID" value="MBX64031.1"/>
    <property type="molecule type" value="Transcribed_RNA"/>
</dbReference>
<reference evidence="1" key="1">
    <citation type="submission" date="2018-02" db="EMBL/GenBank/DDBJ databases">
        <title>Rhizophora mucronata_Transcriptome.</title>
        <authorList>
            <person name="Meera S.P."/>
            <person name="Sreeshan A."/>
            <person name="Augustine A."/>
        </authorList>
    </citation>
    <scope>NUCLEOTIDE SEQUENCE</scope>
    <source>
        <tissue evidence="1">Leaf</tissue>
    </source>
</reference>
<accession>A0A2P2QAL6</accession>
<organism evidence="1">
    <name type="scientific">Rhizophora mucronata</name>
    <name type="common">Asiatic mangrove</name>
    <dbReference type="NCBI Taxonomy" id="61149"/>
    <lineage>
        <taxon>Eukaryota</taxon>
        <taxon>Viridiplantae</taxon>
        <taxon>Streptophyta</taxon>
        <taxon>Embryophyta</taxon>
        <taxon>Tracheophyta</taxon>
        <taxon>Spermatophyta</taxon>
        <taxon>Magnoliopsida</taxon>
        <taxon>eudicotyledons</taxon>
        <taxon>Gunneridae</taxon>
        <taxon>Pentapetalae</taxon>
        <taxon>rosids</taxon>
        <taxon>fabids</taxon>
        <taxon>Malpighiales</taxon>
        <taxon>Rhizophoraceae</taxon>
        <taxon>Rhizophora</taxon>
    </lineage>
</organism>
<dbReference type="AlphaFoldDB" id="A0A2P2QAL6"/>
<protein>
    <submittedName>
        <fullName evidence="1">Uncharacterized protein</fullName>
    </submittedName>
</protein>